<organism evidence="2 3">
    <name type="scientific">Helicobacter ailurogastricus</name>
    <dbReference type="NCBI Taxonomy" id="1578720"/>
    <lineage>
        <taxon>Bacteria</taxon>
        <taxon>Pseudomonadati</taxon>
        <taxon>Campylobacterota</taxon>
        <taxon>Epsilonproteobacteria</taxon>
        <taxon>Campylobacterales</taxon>
        <taxon>Helicobacteraceae</taxon>
        <taxon>Helicobacter</taxon>
    </lineage>
</organism>
<evidence type="ECO:0000313" key="2">
    <source>
        <dbReference type="EMBL" id="CRF40779.1"/>
    </source>
</evidence>
<dbReference type="AlphaFoldDB" id="A0A0K2X7V4"/>
<sequence>MLLTLVLIFLLARLQPYKTKKEQYAKSHSKTINQHQDSTQKGQNRSRKIRKTRSLRHRQ</sequence>
<gene>
    <name evidence="2" type="ORF">HAL011_05420</name>
</gene>
<protein>
    <submittedName>
        <fullName evidence="2">Uncharacterized protein</fullName>
    </submittedName>
</protein>
<dbReference type="Proteomes" id="UP000038622">
    <property type="component" value="Unassembled WGS sequence"/>
</dbReference>
<name>A0A0K2X7V4_9HELI</name>
<dbReference type="EMBL" id="CDML01000014">
    <property type="protein sequence ID" value="CRF40779.1"/>
    <property type="molecule type" value="Genomic_DNA"/>
</dbReference>
<evidence type="ECO:0000256" key="1">
    <source>
        <dbReference type="SAM" id="MobiDB-lite"/>
    </source>
</evidence>
<feature type="region of interest" description="Disordered" evidence="1">
    <location>
        <begin position="25"/>
        <end position="59"/>
    </location>
</feature>
<keyword evidence="3" id="KW-1185">Reference proteome</keyword>
<feature type="compositionally biased region" description="Polar residues" evidence="1">
    <location>
        <begin position="30"/>
        <end position="43"/>
    </location>
</feature>
<proteinExistence type="predicted"/>
<evidence type="ECO:0000313" key="3">
    <source>
        <dbReference type="Proteomes" id="UP000038622"/>
    </source>
</evidence>
<reference evidence="3" key="1">
    <citation type="submission" date="2014-12" db="EMBL/GenBank/DDBJ databases">
        <authorList>
            <person name="Smet A."/>
        </authorList>
    </citation>
    <scope>NUCLEOTIDE SEQUENCE [LARGE SCALE GENOMIC DNA]</scope>
</reference>
<feature type="compositionally biased region" description="Basic residues" evidence="1">
    <location>
        <begin position="44"/>
        <end position="59"/>
    </location>
</feature>
<accession>A0A0K2X7V4</accession>